<name>S4VVY1_9VIRU</name>
<dbReference type="Proteomes" id="UP000204584">
    <property type="component" value="Segment"/>
</dbReference>
<organism evidence="1 2">
    <name type="scientific">Pandoravirus salinus</name>
    <dbReference type="NCBI Taxonomy" id="1349410"/>
    <lineage>
        <taxon>Viruses</taxon>
        <taxon>Pandoravirus</taxon>
    </lineage>
</organism>
<evidence type="ECO:0000313" key="2">
    <source>
        <dbReference type="Proteomes" id="UP000204584"/>
    </source>
</evidence>
<accession>S4VVY1</accession>
<dbReference type="KEGG" id="vg:16605363"/>
<protein>
    <submittedName>
        <fullName evidence="1">Uncharacterized protein</fullName>
    </submittedName>
</protein>
<evidence type="ECO:0000313" key="1">
    <source>
        <dbReference type="EMBL" id="AGO83576.1"/>
    </source>
</evidence>
<reference evidence="1 2" key="1">
    <citation type="journal article" date="2013" name="Science">
        <title>Pandoraviruses: amoeba viruses with genomes up to 2.5 Mb reaching that of parasitic eukaryotes.</title>
        <authorList>
            <person name="Philippe N."/>
            <person name="Legendre M."/>
            <person name="Doutre G."/>
            <person name="Coute Y."/>
            <person name="Poirot O."/>
            <person name="Lescot M."/>
            <person name="Arslan D."/>
            <person name="Seltzer V."/>
            <person name="Bertaux L."/>
            <person name="Bruley C."/>
            <person name="Garin J."/>
            <person name="Claverie J.M."/>
            <person name="Abergel C."/>
        </authorList>
    </citation>
    <scope>NUCLEOTIDE SEQUENCE [LARGE SCALE GENOMIC DNA]</scope>
</reference>
<dbReference type="RefSeq" id="YP_008436638.1">
    <property type="nucleotide sequence ID" value="NC_022098.1"/>
</dbReference>
<proteinExistence type="predicted"/>
<keyword evidence="2" id="KW-1185">Reference proteome</keyword>
<dbReference type="GeneID" id="16605363"/>
<sequence length="130" mass="14719">MFLYFECILFFLFFVVGGAVSGLALAWSHAASLSPIVRKKVCFLMDRVRNGKVAVFAPIVVHMRLPRWGSPEDRRQTPLVPRMAASVERGERSAPQAEHMVVGSSPAPIFATKKSKRAQMTWHVFFFFVY</sequence>
<gene>
    <name evidence="1" type="ORF">psal_cds_125</name>
</gene>
<dbReference type="EMBL" id="KC977571">
    <property type="protein sequence ID" value="AGO83576.1"/>
    <property type="molecule type" value="Genomic_DNA"/>
</dbReference>